<reference evidence="8" key="1">
    <citation type="submission" date="2016-04" db="EMBL/GenBank/DDBJ databases">
        <authorList>
            <person name="Evans L.H."/>
            <person name="Alamgir A."/>
            <person name="Owens N."/>
            <person name="Weber N.D."/>
            <person name="Virtaneva K."/>
            <person name="Barbian K."/>
            <person name="Babar A."/>
            <person name="Rosenke K."/>
        </authorList>
    </citation>
    <scope>NUCLEOTIDE SEQUENCE [LARGE SCALE GENOMIC DNA]</scope>
    <source>
        <strain evidence="8">CBS 101.48</strain>
    </source>
</reference>
<dbReference type="InterPro" id="IPR037239">
    <property type="entry name" value="OSBP_sf"/>
</dbReference>
<feature type="domain" description="GOLD" evidence="7">
    <location>
        <begin position="1"/>
        <end position="155"/>
    </location>
</feature>
<dbReference type="AlphaFoldDB" id="A0A163ISG4"/>
<feature type="region of interest" description="Disordered" evidence="5">
    <location>
        <begin position="434"/>
        <end position="490"/>
    </location>
</feature>
<evidence type="ECO:0000256" key="3">
    <source>
        <dbReference type="ARBA" id="ARBA00023055"/>
    </source>
</evidence>
<dbReference type="SMART" id="SM00233">
    <property type="entry name" value="PH"/>
    <property type="match status" value="1"/>
</dbReference>
<evidence type="ECO:0000256" key="2">
    <source>
        <dbReference type="ARBA" id="ARBA00022448"/>
    </source>
</evidence>
<dbReference type="SUPFAM" id="SSF101576">
    <property type="entry name" value="Supernatant protein factor (SPF), C-terminal domain"/>
    <property type="match status" value="1"/>
</dbReference>
<dbReference type="FunCoup" id="A0A163ISG4">
    <property type="interactions" value="191"/>
</dbReference>
<protein>
    <recommendedName>
        <fullName evidence="10">PH domain-containing protein</fullName>
    </recommendedName>
</protein>
<dbReference type="InterPro" id="IPR011993">
    <property type="entry name" value="PH-like_dom_sf"/>
</dbReference>
<dbReference type="STRING" id="4829.A0A163ISG4"/>
<dbReference type="GO" id="GO:0005886">
    <property type="term" value="C:plasma membrane"/>
    <property type="evidence" value="ECO:0007669"/>
    <property type="project" value="TreeGrafter"/>
</dbReference>
<organism evidence="8">
    <name type="scientific">Absidia glauca</name>
    <name type="common">Pin mould</name>
    <dbReference type="NCBI Taxonomy" id="4829"/>
    <lineage>
        <taxon>Eukaryota</taxon>
        <taxon>Fungi</taxon>
        <taxon>Fungi incertae sedis</taxon>
        <taxon>Mucoromycota</taxon>
        <taxon>Mucoromycotina</taxon>
        <taxon>Mucoromycetes</taxon>
        <taxon>Mucorales</taxon>
        <taxon>Cunninghamellaceae</taxon>
        <taxon>Absidia</taxon>
    </lineage>
</organism>
<dbReference type="GO" id="GO:0032934">
    <property type="term" value="F:sterol binding"/>
    <property type="evidence" value="ECO:0007669"/>
    <property type="project" value="TreeGrafter"/>
</dbReference>
<dbReference type="InterPro" id="IPR001849">
    <property type="entry name" value="PH_domain"/>
</dbReference>
<proteinExistence type="inferred from homology"/>
<dbReference type="GO" id="GO:0005829">
    <property type="term" value="C:cytosol"/>
    <property type="evidence" value="ECO:0007669"/>
    <property type="project" value="TreeGrafter"/>
</dbReference>
<dbReference type="InParanoid" id="A0A163ISG4"/>
<evidence type="ECO:0000256" key="4">
    <source>
        <dbReference type="ARBA" id="ARBA00023121"/>
    </source>
</evidence>
<keyword evidence="2" id="KW-0813">Transport</keyword>
<evidence type="ECO:0000259" key="7">
    <source>
        <dbReference type="PROSITE" id="PS50866"/>
    </source>
</evidence>
<dbReference type="Gene3D" id="3.30.70.3490">
    <property type="match status" value="1"/>
</dbReference>
<feature type="compositionally biased region" description="Acidic residues" evidence="5">
    <location>
        <begin position="434"/>
        <end position="451"/>
    </location>
</feature>
<comment type="similarity">
    <text evidence="1">Belongs to the OSBP family.</text>
</comment>
<dbReference type="GO" id="GO:0097038">
    <property type="term" value="C:perinuclear endoplasmic reticulum"/>
    <property type="evidence" value="ECO:0007669"/>
    <property type="project" value="TreeGrafter"/>
</dbReference>
<dbReference type="PROSITE" id="PS50866">
    <property type="entry name" value="GOLD"/>
    <property type="match status" value="1"/>
</dbReference>
<keyword evidence="3" id="KW-0445">Lipid transport</keyword>
<evidence type="ECO:0000313" key="8">
    <source>
        <dbReference type="EMBL" id="SAL95003.1"/>
    </source>
</evidence>
<dbReference type="InterPro" id="IPR009038">
    <property type="entry name" value="GOLD_dom"/>
</dbReference>
<dbReference type="Proteomes" id="UP000078561">
    <property type="component" value="Unassembled WGS sequence"/>
</dbReference>
<accession>A0A163ISG4</accession>
<dbReference type="Gene3D" id="2.30.29.30">
    <property type="entry name" value="Pleckstrin-homology domain (PH domain)/Phosphotyrosine-binding domain (PTB)"/>
    <property type="match status" value="1"/>
</dbReference>
<dbReference type="GO" id="GO:0030011">
    <property type="term" value="P:maintenance of cell polarity"/>
    <property type="evidence" value="ECO:0007669"/>
    <property type="project" value="TreeGrafter"/>
</dbReference>
<dbReference type="GO" id="GO:0035621">
    <property type="term" value="P:ER to Golgi ceramide transport"/>
    <property type="evidence" value="ECO:0007669"/>
    <property type="project" value="TreeGrafter"/>
</dbReference>
<dbReference type="InterPro" id="IPR000648">
    <property type="entry name" value="Oxysterol-bd"/>
</dbReference>
<evidence type="ECO:0000259" key="6">
    <source>
        <dbReference type="PROSITE" id="PS50003"/>
    </source>
</evidence>
<dbReference type="PANTHER" id="PTHR10972">
    <property type="entry name" value="OXYSTEROL-BINDING PROTEIN-RELATED"/>
    <property type="match status" value="1"/>
</dbReference>
<evidence type="ECO:0000313" key="9">
    <source>
        <dbReference type="Proteomes" id="UP000078561"/>
    </source>
</evidence>
<dbReference type="SUPFAM" id="SSF144000">
    <property type="entry name" value="Oxysterol-binding protein-like"/>
    <property type="match status" value="1"/>
</dbReference>
<dbReference type="GO" id="GO:0034727">
    <property type="term" value="P:piecemeal microautophagy of the nucleus"/>
    <property type="evidence" value="ECO:0007669"/>
    <property type="project" value="TreeGrafter"/>
</dbReference>
<keyword evidence="4" id="KW-0446">Lipid-binding</keyword>
<feature type="domain" description="PH" evidence="6">
    <location>
        <begin position="185"/>
        <end position="277"/>
    </location>
</feature>
<dbReference type="Pfam" id="PF15409">
    <property type="entry name" value="PH_8"/>
    <property type="match status" value="1"/>
</dbReference>
<dbReference type="PROSITE" id="PS50003">
    <property type="entry name" value="PH_DOMAIN"/>
    <property type="match status" value="1"/>
</dbReference>
<dbReference type="InterPro" id="IPR041680">
    <property type="entry name" value="PH_8"/>
</dbReference>
<dbReference type="GO" id="GO:0006887">
    <property type="term" value="P:exocytosis"/>
    <property type="evidence" value="ECO:0007669"/>
    <property type="project" value="TreeGrafter"/>
</dbReference>
<feature type="compositionally biased region" description="Acidic residues" evidence="5">
    <location>
        <begin position="459"/>
        <end position="477"/>
    </location>
</feature>
<gene>
    <name evidence="8" type="primary">ABSGL_00298.1 scaffold 452</name>
</gene>
<feature type="compositionally biased region" description="Basic and acidic residues" evidence="5">
    <location>
        <begin position="478"/>
        <end position="488"/>
    </location>
</feature>
<dbReference type="GO" id="GO:0006897">
    <property type="term" value="P:endocytosis"/>
    <property type="evidence" value="ECO:0007669"/>
    <property type="project" value="TreeGrafter"/>
</dbReference>
<keyword evidence="9" id="KW-1185">Reference proteome</keyword>
<dbReference type="Pfam" id="PF01237">
    <property type="entry name" value="Oxysterol_BP"/>
    <property type="match status" value="1"/>
</dbReference>
<dbReference type="Gene3D" id="2.40.160.120">
    <property type="match status" value="1"/>
</dbReference>
<dbReference type="OrthoDB" id="1854502at2759"/>
<name>A0A163ISG4_ABSGL</name>
<dbReference type="FunFam" id="2.40.160.120:FF:000001">
    <property type="entry name" value="Oxysterol-binding protein"/>
    <property type="match status" value="1"/>
</dbReference>
<evidence type="ECO:0000256" key="5">
    <source>
        <dbReference type="SAM" id="MobiDB-lite"/>
    </source>
</evidence>
<dbReference type="SUPFAM" id="SSF50729">
    <property type="entry name" value="PH domain-like"/>
    <property type="match status" value="1"/>
</dbReference>
<dbReference type="GO" id="GO:0120009">
    <property type="term" value="P:intermembrane lipid transfer"/>
    <property type="evidence" value="ECO:0007669"/>
    <property type="project" value="UniProtKB-ARBA"/>
</dbReference>
<dbReference type="PANTHER" id="PTHR10972:SF203">
    <property type="entry name" value="OXYSTEROL-BINDING PROTEIN HOMOLOG 3"/>
    <property type="match status" value="1"/>
</dbReference>
<dbReference type="GO" id="GO:0032541">
    <property type="term" value="C:cortical endoplasmic reticulum"/>
    <property type="evidence" value="ECO:0007669"/>
    <property type="project" value="TreeGrafter"/>
</dbReference>
<dbReference type="InterPro" id="IPR036598">
    <property type="entry name" value="GOLD_dom_sf"/>
</dbReference>
<dbReference type="EMBL" id="LT550107">
    <property type="protein sequence ID" value="SAL95003.1"/>
    <property type="molecule type" value="Genomic_DNA"/>
</dbReference>
<dbReference type="OMA" id="SYFVRWV"/>
<dbReference type="Gene3D" id="2.60.120.680">
    <property type="entry name" value="GOLD domain"/>
    <property type="match status" value="1"/>
</dbReference>
<evidence type="ECO:0008006" key="10">
    <source>
        <dbReference type="Google" id="ProtNLM"/>
    </source>
</evidence>
<sequence>MEVVQVQPRDSYLHYVYVPIKNTAIIWSFTTKRNNIQFGVYKRHGQEPLPSSSEILFRAQAHRQGSLPAGELLNAQGSIHSANSSAPNRPRAKSVASTKLREQGLTEIVPIQQTNSSQAKVEGSLVVTEPGNYVLVFDNTFSRNTPKLLTLSVTLSETPSGGLNNDSLGSGNDSSTVINGSSANQYELTGWLLKKRRKKMQGWAKRWFRLSASGVLSYSTSPTGVPRGFIQIRISTITNQPKSRALHIDSGTMIYHLKALTPEDHEVWTKHLKKHRASGLETEVESFEEWRHKRQSRHVSAIAKEKAKVDVSRGLQGSQYVKEKMQSLDQWIKEQKNQFGDKQPDWMGRLVQLTEDLEVAIDRQDQQWHVIQETVIQADPFGLNRTSGTSTPLSTIADTNNDNVDASSPINGMACLRRTGTLLSHNSSFSEEFYDAEDVELSPSEEDNDGDGDVHLEEPADTTDDDEEEEEEEEEELVPEHQAEDFGSERQLVTKDWTQQWLDCPQRRHRLPSPAVGDVGSALSVFRKNVGKDLSTIAMPVSMNEPLNMLQKACEELEYSELLDKACTLTTPMERLMYTTIFAITSYTSSQYRTGRKPFNPMMTETYENIRPDKGFRFIAEKVSHNPLIIAAHAESKNYKYWQCTKIKSKFWGKSMEFMTEGVFHVNLTGHDDHFTYAKPSSWMRNMIAGEKYLEHAGEMKVMNHTTGEYAIVTFKEGTGGGLFGAPTNRNDIVATFYSAPGTKVRRIVGKWSDKLAEEVDMNKRQLSVLWTANTPGVEDHAKYYGFTRFCMELNEITDIEKDKLPITDTRYRPDQHLYELGNVDEADTEKQRIEQKQRDRRKDFELKGISWEPRWFKLQEDPYNDPGFVSPDSTVGQSWVFDDQYWTARESGKWPQDLFELW</sequence>
<evidence type="ECO:0000256" key="1">
    <source>
        <dbReference type="ARBA" id="ARBA00008842"/>
    </source>
</evidence>